<accession>A0ABN2CP00</accession>
<proteinExistence type="predicted"/>
<keyword evidence="2" id="KW-1185">Reference proteome</keyword>
<comment type="caution">
    <text evidence="1">The sequence shown here is derived from an EMBL/GenBank/DDBJ whole genome shotgun (WGS) entry which is preliminary data.</text>
</comment>
<organism evidence="1 2">
    <name type="scientific">Kribbella sancticallisti</name>
    <dbReference type="NCBI Taxonomy" id="460087"/>
    <lineage>
        <taxon>Bacteria</taxon>
        <taxon>Bacillati</taxon>
        <taxon>Actinomycetota</taxon>
        <taxon>Actinomycetes</taxon>
        <taxon>Propionibacteriales</taxon>
        <taxon>Kribbellaceae</taxon>
        <taxon>Kribbella</taxon>
    </lineage>
</organism>
<protein>
    <submittedName>
        <fullName evidence="1">Uncharacterized protein</fullName>
    </submittedName>
</protein>
<reference evidence="1 2" key="1">
    <citation type="journal article" date="2019" name="Int. J. Syst. Evol. Microbiol.">
        <title>The Global Catalogue of Microorganisms (GCM) 10K type strain sequencing project: providing services to taxonomists for standard genome sequencing and annotation.</title>
        <authorList>
            <consortium name="The Broad Institute Genomics Platform"/>
            <consortium name="The Broad Institute Genome Sequencing Center for Infectious Disease"/>
            <person name="Wu L."/>
            <person name="Ma J."/>
        </authorList>
    </citation>
    <scope>NUCLEOTIDE SEQUENCE [LARGE SCALE GENOMIC DNA]</scope>
    <source>
        <strain evidence="1 2">JCM 14969</strain>
    </source>
</reference>
<gene>
    <name evidence="1" type="ORF">GCM10009789_12600</name>
</gene>
<dbReference type="Proteomes" id="UP001500393">
    <property type="component" value="Unassembled WGS sequence"/>
</dbReference>
<dbReference type="EMBL" id="BAAAOS010000008">
    <property type="protein sequence ID" value="GAA1560797.1"/>
    <property type="molecule type" value="Genomic_DNA"/>
</dbReference>
<evidence type="ECO:0000313" key="2">
    <source>
        <dbReference type="Proteomes" id="UP001500393"/>
    </source>
</evidence>
<name>A0ABN2CP00_9ACTN</name>
<sequence length="79" mass="8918">MGQQGSVDTFADPIDTERFQHGLPNPSCAWSSWPERAIDSKWTPRLWTSNDQSVLLEKLIREGSARLTSVSRRGCNVSR</sequence>
<evidence type="ECO:0000313" key="1">
    <source>
        <dbReference type="EMBL" id="GAA1560797.1"/>
    </source>
</evidence>